<gene>
    <name evidence="3" type="ORF">FPOA_12350</name>
    <name evidence="2" type="ORF">FPOA_14128</name>
</gene>
<feature type="compositionally biased region" description="Basic and acidic residues" evidence="1">
    <location>
        <begin position="106"/>
        <end position="115"/>
    </location>
</feature>
<dbReference type="EMBL" id="LYXU01000178">
    <property type="protein sequence ID" value="OBS14946.1"/>
    <property type="molecule type" value="Genomic_DNA"/>
</dbReference>
<comment type="caution">
    <text evidence="2">The sequence shown here is derived from an EMBL/GenBank/DDBJ whole genome shotgun (WGS) entry which is preliminary data.</text>
</comment>
<organism evidence="2 4">
    <name type="scientific">Fusarium poae</name>
    <dbReference type="NCBI Taxonomy" id="36050"/>
    <lineage>
        <taxon>Eukaryota</taxon>
        <taxon>Fungi</taxon>
        <taxon>Dikarya</taxon>
        <taxon>Ascomycota</taxon>
        <taxon>Pezizomycotina</taxon>
        <taxon>Sordariomycetes</taxon>
        <taxon>Hypocreomycetidae</taxon>
        <taxon>Hypocreales</taxon>
        <taxon>Nectriaceae</taxon>
        <taxon>Fusarium</taxon>
    </lineage>
</organism>
<evidence type="ECO:0000256" key="1">
    <source>
        <dbReference type="SAM" id="MobiDB-lite"/>
    </source>
</evidence>
<dbReference type="AlphaFoldDB" id="A0A1B8A3A0"/>
<feature type="region of interest" description="Disordered" evidence="1">
    <location>
        <begin position="106"/>
        <end position="127"/>
    </location>
</feature>
<proteinExistence type="predicted"/>
<dbReference type="Gene3D" id="1.10.510.10">
    <property type="entry name" value="Transferase(Phosphotransferase) domain 1"/>
    <property type="match status" value="1"/>
</dbReference>
<accession>A0A1B8A3A0</accession>
<protein>
    <recommendedName>
        <fullName evidence="5">Protein kinase domain-containing protein</fullName>
    </recommendedName>
</protein>
<keyword evidence="4" id="KW-1185">Reference proteome</keyword>
<dbReference type="OrthoDB" id="4226417at2759"/>
<evidence type="ECO:0000313" key="2">
    <source>
        <dbReference type="EMBL" id="OBS14946.1"/>
    </source>
</evidence>
<evidence type="ECO:0008006" key="5">
    <source>
        <dbReference type="Google" id="ProtNLM"/>
    </source>
</evidence>
<name>A0A1B8A3A0_FUSPO</name>
<feature type="region of interest" description="Disordered" evidence="1">
    <location>
        <begin position="27"/>
        <end position="81"/>
    </location>
</feature>
<reference evidence="2 4" key="1">
    <citation type="submission" date="2016-06" db="EMBL/GenBank/DDBJ databases">
        <title>Living apart together: crosstalk between the core and supernumerary genomes in a fungal plant pathogen.</title>
        <authorList>
            <person name="Vanheule A."/>
            <person name="Audenaert K."/>
            <person name="Warris S."/>
            <person name="Van De Geest H."/>
            <person name="Schijlen E."/>
            <person name="Hofte M."/>
            <person name="De Saeger S."/>
            <person name="Haesaert G."/>
            <person name="Waalwijk C."/>
            <person name="Van Der Lee T."/>
        </authorList>
    </citation>
    <scope>NUCLEOTIDE SEQUENCE [LARGE SCALE GENOMIC DNA]</scope>
    <source>
        <strain evidence="2 4">2516</strain>
    </source>
</reference>
<sequence>MASSPFYRGMTVGIMDGVNEPDKRATRLEDFFGGGGDMADFEVPSPNIIPAEGDPSSSQSTSDKKAKTLHGTPPHPKAPQALKLSKRVAFAGLPVIVENRETVAGPKEHVEHKEVAASQLHDPSKSSPLSRHFEAYYKIQLGRNEDIPVCRIKPAAFEENPAVLDQKLTSVLLWTLSGSDDRVPNKSEDQVKIVHAIVSEKFVKGIGGYEMPKRGVFTIVYEFMPVSLADVAASRKVRGSELAYILKQILGGLLYLEGRDMGNAELDCSNVLLDTSGEVKIWGQHFCSSGTADNLVAGFWRITVELMNGYVKEDVRGDHLDYAKWTAYPEAVDFYKCLETLNNATSDGVRLLPTKSSTGRSRFETIKKVREEPFHMMCAWSGVS</sequence>
<dbReference type="EMBL" id="LYXU01000045">
    <property type="protein sequence ID" value="OBS17123.1"/>
    <property type="molecule type" value="Genomic_DNA"/>
</dbReference>
<dbReference type="SUPFAM" id="SSF56112">
    <property type="entry name" value="Protein kinase-like (PK-like)"/>
    <property type="match status" value="1"/>
</dbReference>
<evidence type="ECO:0000313" key="3">
    <source>
        <dbReference type="EMBL" id="OBS17123.1"/>
    </source>
</evidence>
<evidence type="ECO:0000313" key="4">
    <source>
        <dbReference type="Proteomes" id="UP000091967"/>
    </source>
</evidence>
<dbReference type="InterPro" id="IPR011009">
    <property type="entry name" value="Kinase-like_dom_sf"/>
</dbReference>
<dbReference type="Proteomes" id="UP000091967">
    <property type="component" value="Unassembled WGS sequence"/>
</dbReference>